<evidence type="ECO:0000313" key="2">
    <source>
        <dbReference type="EMBL" id="MEJ8567240.1"/>
    </source>
</evidence>
<sequence length="308" mass="34777">MSQPWSPPPDLYPFDSHWLQRPAGRMHYLDEGPADAPPVLMLHGNPTWSFYYRKLVLGLRGTHRCIVPDHLGCGLSDKPPASAYDYRLASRIDDLDTLIRHVAPDRPLTLVVHDWGGMIGFAWAVRNPHRIARLVILNTAAFPLPEDKPMPWALSLVRNTRLGAWLVLRMNAFAGSAARVAFKKPVDPRVRSAYVGPYDTPANRIATLRFVQDIPLAESDPGFDILTETAEHLGQFADRPCLIAWGGRDFVFDRSFLRRWREIYPHARLESLDDCGHYVLEDGGEGLVRTLCDFIDVKDDSNHGHNGE</sequence>
<dbReference type="Pfam" id="PF00561">
    <property type="entry name" value="Abhydrolase_1"/>
    <property type="match status" value="1"/>
</dbReference>
<dbReference type="RefSeq" id="WP_354694553.1">
    <property type="nucleotide sequence ID" value="NZ_JAZHOG010000003.1"/>
</dbReference>
<dbReference type="SUPFAM" id="SSF53474">
    <property type="entry name" value="alpha/beta-Hydrolases"/>
    <property type="match status" value="1"/>
</dbReference>
<evidence type="ECO:0000313" key="3">
    <source>
        <dbReference type="Proteomes" id="UP001359886"/>
    </source>
</evidence>
<reference evidence="2 3" key="1">
    <citation type="submission" date="2024-02" db="EMBL/GenBank/DDBJ databases">
        <title>A novel Wenzhouxiangellaceae bacterium, isolated from coastal sediments.</title>
        <authorList>
            <person name="Du Z.-J."/>
            <person name="Ye Y.-Q."/>
            <person name="Zhang X.-Y."/>
        </authorList>
    </citation>
    <scope>NUCLEOTIDE SEQUENCE [LARGE SCALE GENOMIC DNA]</scope>
    <source>
        <strain evidence="2 3">CH-27</strain>
    </source>
</reference>
<dbReference type="InterPro" id="IPR000639">
    <property type="entry name" value="Epox_hydrolase-like"/>
</dbReference>
<name>A0AAW9REH7_9GAMM</name>
<dbReference type="PANTHER" id="PTHR43194:SF2">
    <property type="entry name" value="PEROXISOMAL MEMBRANE PROTEIN LPX1"/>
    <property type="match status" value="1"/>
</dbReference>
<organism evidence="2 3">
    <name type="scientific">Elongatibacter sediminis</name>
    <dbReference type="NCBI Taxonomy" id="3119006"/>
    <lineage>
        <taxon>Bacteria</taxon>
        <taxon>Pseudomonadati</taxon>
        <taxon>Pseudomonadota</taxon>
        <taxon>Gammaproteobacteria</taxon>
        <taxon>Chromatiales</taxon>
        <taxon>Wenzhouxiangellaceae</taxon>
        <taxon>Elongatibacter</taxon>
    </lineage>
</organism>
<dbReference type="InterPro" id="IPR050228">
    <property type="entry name" value="Carboxylesterase_BioH"/>
</dbReference>
<evidence type="ECO:0000259" key="1">
    <source>
        <dbReference type="Pfam" id="PF00561"/>
    </source>
</evidence>
<accession>A0AAW9REH7</accession>
<dbReference type="Gene3D" id="3.40.50.1820">
    <property type="entry name" value="alpha/beta hydrolase"/>
    <property type="match status" value="1"/>
</dbReference>
<dbReference type="AlphaFoldDB" id="A0AAW9REH7"/>
<dbReference type="PRINTS" id="PR00111">
    <property type="entry name" value="ABHYDROLASE"/>
</dbReference>
<dbReference type="EMBL" id="JAZHOG010000003">
    <property type="protein sequence ID" value="MEJ8567240.1"/>
    <property type="molecule type" value="Genomic_DNA"/>
</dbReference>
<protein>
    <submittedName>
        <fullName evidence="2">Alpha/beta fold hydrolase</fullName>
    </submittedName>
</protein>
<dbReference type="InterPro" id="IPR000073">
    <property type="entry name" value="AB_hydrolase_1"/>
</dbReference>
<dbReference type="Proteomes" id="UP001359886">
    <property type="component" value="Unassembled WGS sequence"/>
</dbReference>
<dbReference type="GO" id="GO:0016787">
    <property type="term" value="F:hydrolase activity"/>
    <property type="evidence" value="ECO:0007669"/>
    <property type="project" value="UniProtKB-KW"/>
</dbReference>
<proteinExistence type="predicted"/>
<dbReference type="InterPro" id="IPR029058">
    <property type="entry name" value="AB_hydrolase_fold"/>
</dbReference>
<dbReference type="PRINTS" id="PR00412">
    <property type="entry name" value="EPOXHYDRLASE"/>
</dbReference>
<keyword evidence="3" id="KW-1185">Reference proteome</keyword>
<gene>
    <name evidence="2" type="ORF">V3330_06340</name>
</gene>
<comment type="caution">
    <text evidence="2">The sequence shown here is derived from an EMBL/GenBank/DDBJ whole genome shotgun (WGS) entry which is preliminary data.</text>
</comment>
<dbReference type="PANTHER" id="PTHR43194">
    <property type="entry name" value="HYDROLASE ALPHA/BETA FOLD FAMILY"/>
    <property type="match status" value="1"/>
</dbReference>
<keyword evidence="2" id="KW-0378">Hydrolase</keyword>
<feature type="domain" description="AB hydrolase-1" evidence="1">
    <location>
        <begin position="37"/>
        <end position="283"/>
    </location>
</feature>